<dbReference type="Gene3D" id="3.40.50.720">
    <property type="entry name" value="NAD(P)-binding Rossmann-like Domain"/>
    <property type="match status" value="1"/>
</dbReference>
<dbReference type="InterPro" id="IPR002328">
    <property type="entry name" value="ADH_Zn_CS"/>
</dbReference>
<accession>A0A3S0R9H3</accession>
<sequence>MVALLVEKPHALAMVPDTDPTVAAGEVLVRVQRAGICGSDMHIYHGANPFAVYPRVIGHEFAGIVEAVGAGVETVAVGDHVVVDPVVSCGRCYACRAGRTNVCGTLEVFGVHRDGGFRNRVAVPAANAIKVRHDLPFSIAALAEPLSIAANVLSRTGIGADDIVLIYGAGTVGLTVVQVAKLHGARCIVVDLDDARLERARDFGADVTLNSTRQSVPDAVRDENDGLGPTIVIDGAGVPALLEEACRVASPAGRIGLLGFSPAPCNISQQEIVKKELTLVGSRLNRRLLPQVIDWIETGRLQPEKLITQVFPAADAAEAFALIERDPGRTVKVQLDFSL</sequence>
<dbReference type="Pfam" id="PF08240">
    <property type="entry name" value="ADH_N"/>
    <property type="match status" value="1"/>
</dbReference>
<dbReference type="OrthoDB" id="9809185at2"/>
<reference evidence="6 7" key="1">
    <citation type="submission" date="2018-12" db="EMBL/GenBank/DDBJ databases">
        <authorList>
            <person name="Yang Y."/>
        </authorList>
    </citation>
    <scope>NUCLEOTIDE SEQUENCE [LARGE SCALE GENOMIC DNA]</scope>
    <source>
        <strain evidence="6 7">L-25-5w-1</strain>
    </source>
</reference>
<dbReference type="InterPro" id="IPR013149">
    <property type="entry name" value="ADH-like_C"/>
</dbReference>
<dbReference type="InterPro" id="IPR013154">
    <property type="entry name" value="ADH-like_N"/>
</dbReference>
<organism evidence="6 7">
    <name type="scientific">Azospirillum griseum</name>
    <dbReference type="NCBI Taxonomy" id="2496639"/>
    <lineage>
        <taxon>Bacteria</taxon>
        <taxon>Pseudomonadati</taxon>
        <taxon>Pseudomonadota</taxon>
        <taxon>Alphaproteobacteria</taxon>
        <taxon>Rhodospirillales</taxon>
        <taxon>Azospirillaceae</taxon>
        <taxon>Azospirillum</taxon>
    </lineage>
</organism>
<proteinExistence type="inferred from homology"/>
<dbReference type="Gene3D" id="3.90.180.10">
    <property type="entry name" value="Medium-chain alcohol dehydrogenases, catalytic domain"/>
    <property type="match status" value="1"/>
</dbReference>
<dbReference type="SUPFAM" id="SSF50129">
    <property type="entry name" value="GroES-like"/>
    <property type="match status" value="1"/>
</dbReference>
<dbReference type="SMART" id="SM00829">
    <property type="entry name" value="PKS_ER"/>
    <property type="match status" value="1"/>
</dbReference>
<dbReference type="Pfam" id="PF00107">
    <property type="entry name" value="ADH_zinc_N"/>
    <property type="match status" value="1"/>
</dbReference>
<dbReference type="PROSITE" id="PS00059">
    <property type="entry name" value="ADH_ZINC"/>
    <property type="match status" value="1"/>
</dbReference>
<dbReference type="EMBL" id="RXMA01000007">
    <property type="protein sequence ID" value="RTR21033.1"/>
    <property type="molecule type" value="Genomic_DNA"/>
</dbReference>
<keyword evidence="3" id="KW-0560">Oxidoreductase</keyword>
<evidence type="ECO:0000256" key="4">
    <source>
        <dbReference type="RuleBase" id="RU361277"/>
    </source>
</evidence>
<dbReference type="InterPro" id="IPR050129">
    <property type="entry name" value="Zn_alcohol_dh"/>
</dbReference>
<dbReference type="Proteomes" id="UP000277007">
    <property type="component" value="Unassembled WGS sequence"/>
</dbReference>
<keyword evidence="2 4" id="KW-0862">Zinc</keyword>
<dbReference type="PANTHER" id="PTHR43401">
    <property type="entry name" value="L-THREONINE 3-DEHYDROGENASE"/>
    <property type="match status" value="1"/>
</dbReference>
<dbReference type="SUPFAM" id="SSF51735">
    <property type="entry name" value="NAD(P)-binding Rossmann-fold domains"/>
    <property type="match status" value="1"/>
</dbReference>
<comment type="caution">
    <text evidence="6">The sequence shown here is derived from an EMBL/GenBank/DDBJ whole genome shotgun (WGS) entry which is preliminary data.</text>
</comment>
<name>A0A3S0R9H3_9PROT</name>
<dbReference type="InterPro" id="IPR020843">
    <property type="entry name" value="ER"/>
</dbReference>
<gene>
    <name evidence="6" type="ORF">EJ903_09835</name>
</gene>
<dbReference type="GO" id="GO:0016616">
    <property type="term" value="F:oxidoreductase activity, acting on the CH-OH group of donors, NAD or NADP as acceptor"/>
    <property type="evidence" value="ECO:0007669"/>
    <property type="project" value="UniProtKB-ARBA"/>
</dbReference>
<keyword evidence="7" id="KW-1185">Reference proteome</keyword>
<dbReference type="InterPro" id="IPR011032">
    <property type="entry name" value="GroES-like_sf"/>
</dbReference>
<dbReference type="PANTHER" id="PTHR43401:SF2">
    <property type="entry name" value="L-THREONINE 3-DEHYDROGENASE"/>
    <property type="match status" value="1"/>
</dbReference>
<evidence type="ECO:0000256" key="1">
    <source>
        <dbReference type="ARBA" id="ARBA00022723"/>
    </source>
</evidence>
<evidence type="ECO:0000259" key="5">
    <source>
        <dbReference type="SMART" id="SM00829"/>
    </source>
</evidence>
<feature type="domain" description="Enoyl reductase (ER)" evidence="5">
    <location>
        <begin position="7"/>
        <end position="335"/>
    </location>
</feature>
<comment type="similarity">
    <text evidence="4">Belongs to the zinc-containing alcohol dehydrogenase family.</text>
</comment>
<protein>
    <submittedName>
        <fullName evidence="6">Zn-dependent oxidoreductase</fullName>
    </submittedName>
</protein>
<dbReference type="CDD" id="cd08261">
    <property type="entry name" value="Zn_ADH7"/>
    <property type="match status" value="1"/>
</dbReference>
<evidence type="ECO:0000313" key="7">
    <source>
        <dbReference type="Proteomes" id="UP000277007"/>
    </source>
</evidence>
<dbReference type="InterPro" id="IPR036291">
    <property type="entry name" value="NAD(P)-bd_dom_sf"/>
</dbReference>
<evidence type="ECO:0000256" key="3">
    <source>
        <dbReference type="ARBA" id="ARBA00023002"/>
    </source>
</evidence>
<keyword evidence="1 4" id="KW-0479">Metal-binding</keyword>
<dbReference type="GO" id="GO:0008270">
    <property type="term" value="F:zinc ion binding"/>
    <property type="evidence" value="ECO:0007669"/>
    <property type="project" value="InterPro"/>
</dbReference>
<dbReference type="AlphaFoldDB" id="A0A3S0R9H3"/>
<dbReference type="NCBIfam" id="NF007489">
    <property type="entry name" value="PRK10083.1"/>
    <property type="match status" value="1"/>
</dbReference>
<evidence type="ECO:0000256" key="2">
    <source>
        <dbReference type="ARBA" id="ARBA00022833"/>
    </source>
</evidence>
<dbReference type="RefSeq" id="WP_126614617.1">
    <property type="nucleotide sequence ID" value="NZ_JBHUCY010000029.1"/>
</dbReference>
<evidence type="ECO:0000313" key="6">
    <source>
        <dbReference type="EMBL" id="RTR21033.1"/>
    </source>
</evidence>
<comment type="cofactor">
    <cofactor evidence="4">
        <name>Zn(2+)</name>
        <dbReference type="ChEBI" id="CHEBI:29105"/>
    </cofactor>
</comment>